<reference evidence="1 2" key="1">
    <citation type="submission" date="2020-11" db="EMBL/GenBank/DDBJ databases">
        <title>Enhanced detection system for hospital associated transmission using whole genome sequencing surveillance.</title>
        <authorList>
            <person name="Harrison L.H."/>
            <person name="Van Tyne D."/>
            <person name="Marsh J.W."/>
            <person name="Griffith M.P."/>
            <person name="Snyder D.J."/>
            <person name="Cooper V.S."/>
            <person name="Mustapha M."/>
        </authorList>
    </citation>
    <scope>NUCLEOTIDE SEQUENCE [LARGE SCALE GENOMIC DNA]</scope>
    <source>
        <strain evidence="1 2">PSB00013</strain>
    </source>
</reference>
<proteinExistence type="predicted"/>
<dbReference type="RefSeq" id="WP_197872939.1">
    <property type="nucleotide sequence ID" value="NZ_JADTXM010000012.1"/>
</dbReference>
<comment type="caution">
    <text evidence="1">The sequence shown here is derived from an EMBL/GenBank/DDBJ whole genome shotgun (WGS) entry which is preliminary data.</text>
</comment>
<dbReference type="Proteomes" id="UP000638986">
    <property type="component" value="Unassembled WGS sequence"/>
</dbReference>
<accession>A0ABS0MVM6</accession>
<sequence>MKMQVKNHSQGMEAVSDYARGETARSLTLLKEIDGTIDAMIMIRKQLDALAGMFESQKEKIMQLEAHICEKETIPALEQSQDTLSSMYEFISRGLDSAKNSIQLNHDDGVVDAYEDVLESIVLLNSTIEQVRWAMLEHNADMDPPHKPLILSGDDEVNTFLDSL</sequence>
<gene>
    <name evidence="1" type="ORF">I5Q09_17800</name>
</gene>
<evidence type="ECO:0000313" key="2">
    <source>
        <dbReference type="Proteomes" id="UP000638986"/>
    </source>
</evidence>
<name>A0ABS0MVM6_PSELU</name>
<organism evidence="1 2">
    <name type="scientific">Pseudomonas luteola</name>
    <dbReference type="NCBI Taxonomy" id="47886"/>
    <lineage>
        <taxon>Bacteria</taxon>
        <taxon>Pseudomonadati</taxon>
        <taxon>Pseudomonadota</taxon>
        <taxon>Gammaproteobacteria</taxon>
        <taxon>Pseudomonadales</taxon>
        <taxon>Pseudomonadaceae</taxon>
        <taxon>Pseudomonas</taxon>
    </lineage>
</organism>
<evidence type="ECO:0008006" key="3">
    <source>
        <dbReference type="Google" id="ProtNLM"/>
    </source>
</evidence>
<dbReference type="EMBL" id="JADTXM010000012">
    <property type="protein sequence ID" value="MBH3440540.1"/>
    <property type="molecule type" value="Genomic_DNA"/>
</dbReference>
<evidence type="ECO:0000313" key="1">
    <source>
        <dbReference type="EMBL" id="MBH3440540.1"/>
    </source>
</evidence>
<protein>
    <recommendedName>
        <fullName evidence="3">Chemotaxis protein</fullName>
    </recommendedName>
</protein>